<evidence type="ECO:0008006" key="8">
    <source>
        <dbReference type="Google" id="ProtNLM"/>
    </source>
</evidence>
<dbReference type="GO" id="GO:0005829">
    <property type="term" value="C:cytosol"/>
    <property type="evidence" value="ECO:0007669"/>
    <property type="project" value="TreeGrafter"/>
</dbReference>
<dbReference type="GO" id="GO:0016618">
    <property type="term" value="F:hydroxypyruvate reductase [NAD(P)H] activity"/>
    <property type="evidence" value="ECO:0007669"/>
    <property type="project" value="TreeGrafter"/>
</dbReference>
<dbReference type="InterPro" id="IPR006140">
    <property type="entry name" value="D-isomer_DH_NAD-bd"/>
</dbReference>
<dbReference type="GO" id="GO:0051287">
    <property type="term" value="F:NAD binding"/>
    <property type="evidence" value="ECO:0007669"/>
    <property type="project" value="InterPro"/>
</dbReference>
<evidence type="ECO:0000259" key="4">
    <source>
        <dbReference type="Pfam" id="PF00389"/>
    </source>
</evidence>
<evidence type="ECO:0000256" key="3">
    <source>
        <dbReference type="RuleBase" id="RU003719"/>
    </source>
</evidence>
<comment type="similarity">
    <text evidence="1 3">Belongs to the D-isomer specific 2-hydroxyacid dehydrogenase family.</text>
</comment>
<evidence type="ECO:0000313" key="7">
    <source>
        <dbReference type="Proteomes" id="UP000177967"/>
    </source>
</evidence>
<dbReference type="InterPro" id="IPR006139">
    <property type="entry name" value="D-isomer_2_OHA_DH_cat_dom"/>
</dbReference>
<dbReference type="InterPro" id="IPR029753">
    <property type="entry name" value="D-isomer_DH_CS"/>
</dbReference>
<dbReference type="PROSITE" id="PS00671">
    <property type="entry name" value="D_2_HYDROXYACID_DH_3"/>
    <property type="match status" value="1"/>
</dbReference>
<evidence type="ECO:0000256" key="1">
    <source>
        <dbReference type="ARBA" id="ARBA00005854"/>
    </source>
</evidence>
<feature type="domain" description="D-isomer specific 2-hydroxyacid dehydrogenase catalytic" evidence="4">
    <location>
        <begin position="4"/>
        <end position="319"/>
    </location>
</feature>
<organism evidence="6 7">
    <name type="scientific">Candidatus Blackburnbacteria bacterium RIFCSPHIGHO2_01_FULL_43_15b</name>
    <dbReference type="NCBI Taxonomy" id="1797513"/>
    <lineage>
        <taxon>Bacteria</taxon>
        <taxon>Candidatus Blackburniibacteriota</taxon>
    </lineage>
</organism>
<dbReference type="InterPro" id="IPR050223">
    <property type="entry name" value="D-isomer_2-hydroxyacid_DH"/>
</dbReference>
<accession>A0A1G1V209</accession>
<reference evidence="6 7" key="1">
    <citation type="journal article" date="2016" name="Nat. Commun.">
        <title>Thousands of microbial genomes shed light on interconnected biogeochemical processes in an aquifer system.</title>
        <authorList>
            <person name="Anantharaman K."/>
            <person name="Brown C.T."/>
            <person name="Hug L.A."/>
            <person name="Sharon I."/>
            <person name="Castelle C.J."/>
            <person name="Probst A.J."/>
            <person name="Thomas B.C."/>
            <person name="Singh A."/>
            <person name="Wilkins M.J."/>
            <person name="Karaoz U."/>
            <person name="Brodie E.L."/>
            <person name="Williams K.H."/>
            <person name="Hubbard S.S."/>
            <person name="Banfield J.F."/>
        </authorList>
    </citation>
    <scope>NUCLEOTIDE SEQUENCE [LARGE SCALE GENOMIC DNA]</scope>
</reference>
<dbReference type="SUPFAM" id="SSF51735">
    <property type="entry name" value="NAD(P)-binding Rossmann-fold domains"/>
    <property type="match status" value="1"/>
</dbReference>
<dbReference type="CDD" id="cd05301">
    <property type="entry name" value="GDH"/>
    <property type="match status" value="1"/>
</dbReference>
<protein>
    <recommendedName>
        <fullName evidence="8">D-glycerate dehydrogenase</fullName>
    </recommendedName>
</protein>
<dbReference type="Pfam" id="PF02826">
    <property type="entry name" value="2-Hacid_dh_C"/>
    <property type="match status" value="1"/>
</dbReference>
<feature type="domain" description="D-isomer specific 2-hydroxyacid dehydrogenase NAD-binding" evidence="5">
    <location>
        <begin position="111"/>
        <end position="287"/>
    </location>
</feature>
<dbReference type="Gene3D" id="3.40.50.720">
    <property type="entry name" value="NAD(P)-binding Rossmann-like Domain"/>
    <property type="match status" value="2"/>
</dbReference>
<evidence type="ECO:0000313" key="6">
    <source>
        <dbReference type="EMBL" id="OGY09419.1"/>
    </source>
</evidence>
<comment type="caution">
    <text evidence="6">The sequence shown here is derived from an EMBL/GenBank/DDBJ whole genome shotgun (WGS) entry which is preliminary data.</text>
</comment>
<dbReference type="Pfam" id="PF00389">
    <property type="entry name" value="2-Hacid_dh"/>
    <property type="match status" value="1"/>
</dbReference>
<dbReference type="InterPro" id="IPR036291">
    <property type="entry name" value="NAD(P)-bd_dom_sf"/>
</dbReference>
<sequence length="340" mass="37729">MPKILVTRKVPGQALEKLHEGGEVVISPFDRVLTADEIVQMGQGAEAVMTLLTDRWTGELMDALRPNLKIISSYAVGFDNIDVKAATARGILVTNTPSLEVDEAVAEFTWTLMLALSRRMCEGEDFAKKGAYHSWEPEMFLGRDVYGKTLGIVGLGRIGSVVARRARGFNMKVVYNCRNRDEKAEKELGVEYRERDQLLGESDYITLHVPLTAETRHLINAESLSKVRPTAYLINTARGAVIDEHALVEALRAGKLAGVALDVHENEPQMNPELMQMENAILTPHIASATYAVREKMAEQAVDSILKTLKGEKPENLVNPEVWGKRRSQVDISSRTFSSK</sequence>
<dbReference type="PANTHER" id="PTHR10996">
    <property type="entry name" value="2-HYDROXYACID DEHYDROGENASE-RELATED"/>
    <property type="match status" value="1"/>
</dbReference>
<dbReference type="PANTHER" id="PTHR10996:SF283">
    <property type="entry name" value="GLYOXYLATE_HYDROXYPYRUVATE REDUCTASE B"/>
    <property type="match status" value="1"/>
</dbReference>
<dbReference type="SUPFAM" id="SSF52283">
    <property type="entry name" value="Formate/glycerate dehydrogenase catalytic domain-like"/>
    <property type="match status" value="1"/>
</dbReference>
<evidence type="ECO:0000259" key="5">
    <source>
        <dbReference type="Pfam" id="PF02826"/>
    </source>
</evidence>
<dbReference type="GO" id="GO:0030267">
    <property type="term" value="F:glyoxylate reductase (NADPH) activity"/>
    <property type="evidence" value="ECO:0007669"/>
    <property type="project" value="TreeGrafter"/>
</dbReference>
<dbReference type="AlphaFoldDB" id="A0A1G1V209"/>
<gene>
    <name evidence="6" type="ORF">A2782_01195</name>
</gene>
<keyword evidence="2 3" id="KW-0560">Oxidoreductase</keyword>
<dbReference type="STRING" id="1797513.A2782_01195"/>
<dbReference type="FunFam" id="3.40.50.720:FF:000462">
    <property type="entry name" value="Glyoxylate reductase (NADP+)"/>
    <property type="match status" value="1"/>
</dbReference>
<dbReference type="Proteomes" id="UP000177967">
    <property type="component" value="Unassembled WGS sequence"/>
</dbReference>
<name>A0A1G1V209_9BACT</name>
<dbReference type="EMBL" id="MHBW01000010">
    <property type="protein sequence ID" value="OGY09419.1"/>
    <property type="molecule type" value="Genomic_DNA"/>
</dbReference>
<proteinExistence type="inferred from homology"/>
<evidence type="ECO:0000256" key="2">
    <source>
        <dbReference type="ARBA" id="ARBA00023002"/>
    </source>
</evidence>